<dbReference type="Pfam" id="PF04464">
    <property type="entry name" value="Glyphos_transf"/>
    <property type="match status" value="1"/>
</dbReference>
<dbReference type="RefSeq" id="WP_320384250.1">
    <property type="nucleotide sequence ID" value="NZ_JAROCA020000001.1"/>
</dbReference>
<dbReference type="InterPro" id="IPR051612">
    <property type="entry name" value="Teichoic_Acid_Biosynth"/>
</dbReference>
<accession>A0ABU5CFK6</accession>
<dbReference type="SUPFAM" id="SSF53756">
    <property type="entry name" value="UDP-Glycosyltransferase/glycogen phosphorylase"/>
    <property type="match status" value="1"/>
</dbReference>
<dbReference type="Proteomes" id="UP001228376">
    <property type="component" value="Unassembled WGS sequence"/>
</dbReference>
<protein>
    <submittedName>
        <fullName evidence="1">CDP-glycerol glycerophosphotransferase family protein</fullName>
    </submittedName>
</protein>
<evidence type="ECO:0000313" key="1">
    <source>
        <dbReference type="EMBL" id="MDY0404624.1"/>
    </source>
</evidence>
<sequence length="301" mass="35664">MLVFGSKAHFDIAFQAKVLLCTHDMDYMLPYKAAKGFFHYEDTFKVFLQHGVIGRKNVEYHKSDYEVPFDLFIVSSESEKQLVVVDKLGYAEEEVAVTGLARFDNLLSAKKPETNDILLMPTWRDWTNTDQRFLESEYFRRYTDLINDERLMEMLEQYQVNLTFYPHYRAQKYFQQSLQRTNQRVQFIEQGEKTVQELLIAHSLLITDYSSVSFDFMLMNKPVIYYHFDTDRFFKRGMLRPINDTFLGPIAHTQTELVQFIADNLQNQFANNQVDTSPLFAYRDGRNCKRIYEAVTRRLQA</sequence>
<dbReference type="PANTHER" id="PTHR37316">
    <property type="entry name" value="TEICHOIC ACID GLYCEROL-PHOSPHATE PRIMASE"/>
    <property type="match status" value="1"/>
</dbReference>
<dbReference type="InterPro" id="IPR007554">
    <property type="entry name" value="Glycerophosphate_synth"/>
</dbReference>
<dbReference type="EMBL" id="JAROCA020000001">
    <property type="protein sequence ID" value="MDY0404624.1"/>
    <property type="molecule type" value="Genomic_DNA"/>
</dbReference>
<keyword evidence="2" id="KW-1185">Reference proteome</keyword>
<comment type="caution">
    <text evidence="1">The sequence shown here is derived from an EMBL/GenBank/DDBJ whole genome shotgun (WGS) entry which is preliminary data.</text>
</comment>
<proteinExistence type="predicted"/>
<dbReference type="InterPro" id="IPR043148">
    <property type="entry name" value="TagF_C"/>
</dbReference>
<name>A0ABU5CFK6_9BACI</name>
<dbReference type="Gene3D" id="3.40.50.12580">
    <property type="match status" value="1"/>
</dbReference>
<dbReference type="PANTHER" id="PTHR37316:SF3">
    <property type="entry name" value="TEICHOIC ACID GLYCEROL-PHOSPHATE TRANSFERASE"/>
    <property type="match status" value="1"/>
</dbReference>
<gene>
    <name evidence="1" type="ORF">P5G51_003665</name>
</gene>
<reference evidence="1 2" key="1">
    <citation type="submission" date="2023-10" db="EMBL/GenBank/DDBJ databases">
        <title>179-bfca-hs.</title>
        <authorList>
            <person name="Miliotis G."/>
            <person name="Sengupta P."/>
            <person name="Hameed A."/>
            <person name="Chuvochina M."/>
            <person name="Mcdonagh F."/>
            <person name="Simpson A.C."/>
            <person name="Singh N.K."/>
            <person name="Rekha P.D."/>
            <person name="Raman K."/>
            <person name="Hugenholtz P."/>
            <person name="Venkateswaran K."/>
        </authorList>
    </citation>
    <scope>NUCLEOTIDE SEQUENCE [LARGE SCALE GENOMIC DNA]</scope>
    <source>
        <strain evidence="1 2">179-BFC-A-HS</strain>
    </source>
</reference>
<evidence type="ECO:0000313" key="2">
    <source>
        <dbReference type="Proteomes" id="UP001228376"/>
    </source>
</evidence>
<organism evidence="1 2">
    <name type="scientific">Tigheibacillus jepli</name>
    <dbReference type="NCBI Taxonomy" id="3035914"/>
    <lineage>
        <taxon>Bacteria</taxon>
        <taxon>Bacillati</taxon>
        <taxon>Bacillota</taxon>
        <taxon>Bacilli</taxon>
        <taxon>Bacillales</taxon>
        <taxon>Bacillaceae</taxon>
        <taxon>Tigheibacillus</taxon>
    </lineage>
</organism>